<reference evidence="2 3" key="1">
    <citation type="submission" date="2020-08" db="EMBL/GenBank/DDBJ databases">
        <title>Cohnella phylogeny.</title>
        <authorList>
            <person name="Dunlap C."/>
        </authorList>
    </citation>
    <scope>NUCLEOTIDE SEQUENCE [LARGE SCALE GENOMIC DNA]</scope>
    <source>
        <strain evidence="2 3">DSM 25239</strain>
    </source>
</reference>
<feature type="transmembrane region" description="Helical" evidence="1">
    <location>
        <begin position="83"/>
        <end position="103"/>
    </location>
</feature>
<dbReference type="Proteomes" id="UP000553776">
    <property type="component" value="Unassembled WGS sequence"/>
</dbReference>
<dbReference type="AlphaFoldDB" id="A0A841TSW6"/>
<dbReference type="RefSeq" id="WP_185134781.1">
    <property type="nucleotide sequence ID" value="NZ_JACJVR010000017.1"/>
</dbReference>
<name>A0A841TSW6_9BACL</name>
<feature type="transmembrane region" description="Helical" evidence="1">
    <location>
        <begin position="14"/>
        <end position="35"/>
    </location>
</feature>
<keyword evidence="1" id="KW-0812">Transmembrane</keyword>
<proteinExistence type="predicted"/>
<keyword evidence="1" id="KW-0472">Membrane</keyword>
<dbReference type="EMBL" id="JACJVR010000017">
    <property type="protein sequence ID" value="MBB6690779.1"/>
    <property type="molecule type" value="Genomic_DNA"/>
</dbReference>
<accession>A0A841TSW6</accession>
<organism evidence="2 3">
    <name type="scientific">Cohnella xylanilytica</name>
    <dbReference type="NCBI Taxonomy" id="557555"/>
    <lineage>
        <taxon>Bacteria</taxon>
        <taxon>Bacillati</taxon>
        <taxon>Bacillota</taxon>
        <taxon>Bacilli</taxon>
        <taxon>Bacillales</taxon>
        <taxon>Paenibacillaceae</taxon>
        <taxon>Cohnella</taxon>
    </lineage>
</organism>
<sequence>MKLEKREMDKPERIGMTLLSALLGGGALAFVWIGFDSLIGGAPFPWLGWVRFGFVSLAGLLCFAAAVLYLLGRRSGKDVLKGGLSLIPAMLAVNLIVLAVRNVLKLFRGDAFEWIERLFSHPAKLIGPAAVLIVLVILGLLKEGESKTDSH</sequence>
<comment type="caution">
    <text evidence="2">The sequence shown here is derived from an EMBL/GenBank/DDBJ whole genome shotgun (WGS) entry which is preliminary data.</text>
</comment>
<keyword evidence="1" id="KW-1133">Transmembrane helix</keyword>
<gene>
    <name evidence="2" type="ORF">H7B90_05115</name>
</gene>
<evidence type="ECO:0000256" key="1">
    <source>
        <dbReference type="SAM" id="Phobius"/>
    </source>
</evidence>
<keyword evidence="3" id="KW-1185">Reference proteome</keyword>
<protein>
    <submittedName>
        <fullName evidence="2">Uncharacterized protein</fullName>
    </submittedName>
</protein>
<evidence type="ECO:0000313" key="3">
    <source>
        <dbReference type="Proteomes" id="UP000553776"/>
    </source>
</evidence>
<feature type="transmembrane region" description="Helical" evidence="1">
    <location>
        <begin position="47"/>
        <end position="71"/>
    </location>
</feature>
<evidence type="ECO:0000313" key="2">
    <source>
        <dbReference type="EMBL" id="MBB6690779.1"/>
    </source>
</evidence>
<feature type="transmembrane region" description="Helical" evidence="1">
    <location>
        <begin position="123"/>
        <end position="141"/>
    </location>
</feature>